<dbReference type="OrthoDB" id="548474at2759"/>
<reference evidence="2" key="1">
    <citation type="submission" date="2019-07" db="EMBL/GenBank/DDBJ databases">
        <authorList>
            <person name="Palmer J.M."/>
        </authorList>
    </citation>
    <scope>NUCLEOTIDE SEQUENCE</scope>
    <source>
        <strain evidence="2">PC9</strain>
    </source>
</reference>
<organism evidence="2 3">
    <name type="scientific">Pleurotus ostreatus</name>
    <name type="common">Oyster mushroom</name>
    <name type="synonym">White-rot fungus</name>
    <dbReference type="NCBI Taxonomy" id="5322"/>
    <lineage>
        <taxon>Eukaryota</taxon>
        <taxon>Fungi</taxon>
        <taxon>Dikarya</taxon>
        <taxon>Basidiomycota</taxon>
        <taxon>Agaricomycotina</taxon>
        <taxon>Agaricomycetes</taxon>
        <taxon>Agaricomycetidae</taxon>
        <taxon>Agaricales</taxon>
        <taxon>Pleurotineae</taxon>
        <taxon>Pleurotaceae</taxon>
        <taxon>Pleurotus</taxon>
    </lineage>
</organism>
<dbReference type="PANTHER" id="PTHR40422">
    <property type="entry name" value="TRANSLATION MACHINERY-ASSOCIATED PROTEIN 17"/>
    <property type="match status" value="1"/>
</dbReference>
<evidence type="ECO:0000256" key="1">
    <source>
        <dbReference type="SAM" id="MobiDB-lite"/>
    </source>
</evidence>
<dbReference type="VEuPathDB" id="FungiDB:PC9H_004973"/>
<dbReference type="AlphaFoldDB" id="A0A8H7DTW5"/>
<accession>A0A8H7DTW5</accession>
<dbReference type="PANTHER" id="PTHR40422:SF1">
    <property type="entry name" value="TRANSLATION MACHINERY-ASSOCIATED PROTEIN 17"/>
    <property type="match status" value="1"/>
</dbReference>
<dbReference type="GO" id="GO:0030674">
    <property type="term" value="F:protein-macromolecule adaptor activity"/>
    <property type="evidence" value="ECO:0007669"/>
    <property type="project" value="TreeGrafter"/>
</dbReference>
<gene>
    <name evidence="2" type="ORF">PC9H_004973</name>
</gene>
<dbReference type="GO" id="GO:0070682">
    <property type="term" value="P:proteasome regulatory particle assembly"/>
    <property type="evidence" value="ECO:0007669"/>
    <property type="project" value="InterPro"/>
</dbReference>
<name>A0A8H7DTW5_PLEOS</name>
<protein>
    <submittedName>
        <fullName evidence="2">Uncharacterized protein</fullName>
    </submittedName>
</protein>
<keyword evidence="3" id="KW-1185">Reference proteome</keyword>
<dbReference type="Proteomes" id="UP000623687">
    <property type="component" value="Unassembled WGS sequence"/>
</dbReference>
<evidence type="ECO:0000313" key="3">
    <source>
        <dbReference type="Proteomes" id="UP000623687"/>
    </source>
</evidence>
<feature type="region of interest" description="Disordered" evidence="1">
    <location>
        <begin position="88"/>
        <end position="125"/>
    </location>
</feature>
<dbReference type="EMBL" id="JACETU010000003">
    <property type="protein sequence ID" value="KAF7433027.1"/>
    <property type="molecule type" value="Genomic_DNA"/>
</dbReference>
<evidence type="ECO:0000313" key="2">
    <source>
        <dbReference type="EMBL" id="KAF7433027.1"/>
    </source>
</evidence>
<comment type="caution">
    <text evidence="2">The sequence shown here is derived from an EMBL/GenBank/DDBJ whole genome shotgun (WGS) entry which is preliminary data.</text>
</comment>
<feature type="compositionally biased region" description="Acidic residues" evidence="1">
    <location>
        <begin position="115"/>
        <end position="125"/>
    </location>
</feature>
<proteinExistence type="predicted"/>
<dbReference type="RefSeq" id="XP_036633054.1">
    <property type="nucleotide sequence ID" value="XM_036774552.1"/>
</dbReference>
<sequence>MNDLRPRYSHPFTLQEAAHFDVSTITEEISRLDNSLAHLRETQTVLQEYKDSDPDVELVKAYEENKIVIEAQEERIFILRQALSEKGLSSHYTGASPARISQPETGNREAALANNDEDENEGIHL</sequence>
<dbReference type="GeneID" id="59374791"/>
<dbReference type="InterPro" id="IPR038966">
    <property type="entry name" value="TMA17"/>
</dbReference>